<comment type="caution">
    <text evidence="1">The sequence shown here is derived from an EMBL/GenBank/DDBJ whole genome shotgun (WGS) entry which is preliminary data.</text>
</comment>
<proteinExistence type="predicted"/>
<dbReference type="EMBL" id="CAJNOR010014936">
    <property type="protein sequence ID" value="CAF1680480.1"/>
    <property type="molecule type" value="Genomic_DNA"/>
</dbReference>
<name>A0A816H2C0_ADIRI</name>
<keyword evidence="2" id="KW-1185">Reference proteome</keyword>
<reference evidence="1" key="1">
    <citation type="submission" date="2021-02" db="EMBL/GenBank/DDBJ databases">
        <authorList>
            <person name="Nowell W R."/>
        </authorList>
    </citation>
    <scope>NUCLEOTIDE SEQUENCE</scope>
</reference>
<gene>
    <name evidence="1" type="ORF">XAT740_LOCUS60455</name>
</gene>
<evidence type="ECO:0000313" key="2">
    <source>
        <dbReference type="Proteomes" id="UP000663828"/>
    </source>
</evidence>
<sequence length="93" mass="10603">MANDSTLNNEEFQLKNLNSTSFEFISGEEAMGKLKNMDDFLSNFSQFDLKSRTNLSSPTLEDYFQDISQHILQWDDQSITSVSSSRIIVVAIK</sequence>
<organism evidence="1 2">
    <name type="scientific">Adineta ricciae</name>
    <name type="common">Rotifer</name>
    <dbReference type="NCBI Taxonomy" id="249248"/>
    <lineage>
        <taxon>Eukaryota</taxon>
        <taxon>Metazoa</taxon>
        <taxon>Spiralia</taxon>
        <taxon>Gnathifera</taxon>
        <taxon>Rotifera</taxon>
        <taxon>Eurotatoria</taxon>
        <taxon>Bdelloidea</taxon>
        <taxon>Adinetida</taxon>
        <taxon>Adinetidae</taxon>
        <taxon>Adineta</taxon>
    </lineage>
</organism>
<protein>
    <submittedName>
        <fullName evidence="1">Uncharacterized protein</fullName>
    </submittedName>
</protein>
<dbReference type="Proteomes" id="UP000663828">
    <property type="component" value="Unassembled WGS sequence"/>
</dbReference>
<evidence type="ECO:0000313" key="1">
    <source>
        <dbReference type="EMBL" id="CAF1680480.1"/>
    </source>
</evidence>
<dbReference type="AlphaFoldDB" id="A0A816H2C0"/>
<accession>A0A816H2C0</accession>